<name>A0ABV6INU4_9PROT</name>
<reference evidence="1 2" key="1">
    <citation type="submission" date="2024-09" db="EMBL/GenBank/DDBJ databases">
        <authorList>
            <person name="Sun Q."/>
            <person name="Mori K."/>
        </authorList>
    </citation>
    <scope>NUCLEOTIDE SEQUENCE [LARGE SCALE GENOMIC DNA]</scope>
    <source>
        <strain evidence="1 2">CCM 7468</strain>
    </source>
</reference>
<evidence type="ECO:0000313" key="1">
    <source>
        <dbReference type="EMBL" id="MFC0384328.1"/>
    </source>
</evidence>
<dbReference type="RefSeq" id="WP_377048375.1">
    <property type="nucleotide sequence ID" value="NZ_JBHLVZ010000002.1"/>
</dbReference>
<protein>
    <submittedName>
        <fullName evidence="1">Phage GP46 family protein</fullName>
    </submittedName>
</protein>
<organism evidence="1 2">
    <name type="scientific">Muricoccus vinaceus</name>
    <dbReference type="NCBI Taxonomy" id="424704"/>
    <lineage>
        <taxon>Bacteria</taxon>
        <taxon>Pseudomonadati</taxon>
        <taxon>Pseudomonadota</taxon>
        <taxon>Alphaproteobacteria</taxon>
        <taxon>Acetobacterales</taxon>
        <taxon>Roseomonadaceae</taxon>
        <taxon>Muricoccus</taxon>
    </lineage>
</organism>
<dbReference type="Pfam" id="PF07409">
    <property type="entry name" value="GP46"/>
    <property type="match status" value="1"/>
</dbReference>
<dbReference type="Proteomes" id="UP001589789">
    <property type="component" value="Unassembled WGS sequence"/>
</dbReference>
<comment type="caution">
    <text evidence="1">The sequence shown here is derived from an EMBL/GenBank/DDBJ whole genome shotgun (WGS) entry which is preliminary data.</text>
</comment>
<dbReference type="InterPro" id="IPR010877">
    <property type="entry name" value="Phage_Mu_Gp46"/>
</dbReference>
<accession>A0ABV6INU4</accession>
<gene>
    <name evidence="1" type="ORF">ACFFIC_02040</name>
</gene>
<evidence type="ECO:0000313" key="2">
    <source>
        <dbReference type="Proteomes" id="UP001589789"/>
    </source>
</evidence>
<keyword evidence="2" id="KW-1185">Reference proteome</keyword>
<dbReference type="EMBL" id="JBHLVZ010000002">
    <property type="protein sequence ID" value="MFC0384328.1"/>
    <property type="molecule type" value="Genomic_DNA"/>
</dbReference>
<sequence length="148" mass="16761">MSTIAIAWNNRTGQGDWARDASGQLAEGDDLQTAVWMSLFTDRRAAPDDVLTDGTDDRRGWWADAYCEKPLGSRLWLLDRAKHLPETLRLAETYAREALAWLVEDEVAARVDVTAEWGGPNLLVLLPVIIHRDGRRADLRFDWAWQGT</sequence>
<proteinExistence type="predicted"/>